<feature type="compositionally biased region" description="Low complexity" evidence="7">
    <location>
        <begin position="44"/>
        <end position="62"/>
    </location>
</feature>
<proteinExistence type="inferred from homology"/>
<dbReference type="PROSITE" id="PS00108">
    <property type="entry name" value="PROTEIN_KINASE_ST"/>
    <property type="match status" value="1"/>
</dbReference>
<dbReference type="PANTHER" id="PTHR11042:SF196">
    <property type="entry name" value="MITOSIS INHIBITOR PROTEIN KINASE SWE1"/>
    <property type="match status" value="1"/>
</dbReference>
<dbReference type="Pfam" id="PF00069">
    <property type="entry name" value="Pkinase"/>
    <property type="match status" value="1"/>
</dbReference>
<evidence type="ECO:0000256" key="4">
    <source>
        <dbReference type="ARBA" id="ARBA00022840"/>
    </source>
</evidence>
<evidence type="ECO:0000256" key="7">
    <source>
        <dbReference type="SAM" id="MobiDB-lite"/>
    </source>
</evidence>
<evidence type="ECO:0000256" key="3">
    <source>
        <dbReference type="ARBA" id="ARBA00022777"/>
    </source>
</evidence>
<evidence type="ECO:0000256" key="6">
    <source>
        <dbReference type="PROSITE-ProRule" id="PRU10141"/>
    </source>
</evidence>
<dbReference type="InterPro" id="IPR008271">
    <property type="entry name" value="Ser/Thr_kinase_AS"/>
</dbReference>
<accession>A0A179H2F5</accession>
<organism evidence="9 10">
    <name type="scientific">Purpureocillium lilacinum</name>
    <name type="common">Paecilomyces lilacinus</name>
    <dbReference type="NCBI Taxonomy" id="33203"/>
    <lineage>
        <taxon>Eukaryota</taxon>
        <taxon>Fungi</taxon>
        <taxon>Dikarya</taxon>
        <taxon>Ascomycota</taxon>
        <taxon>Pezizomycotina</taxon>
        <taxon>Sordariomycetes</taxon>
        <taxon>Hypocreomycetidae</taxon>
        <taxon>Hypocreales</taxon>
        <taxon>Ophiocordycipitaceae</taxon>
        <taxon>Purpureocillium</taxon>
    </lineage>
</organism>
<comment type="similarity">
    <text evidence="5">Belongs to the protein kinase superfamily. Ser/Thr protein kinase family. GCN2 subfamily.</text>
</comment>
<reference evidence="9 10" key="1">
    <citation type="submission" date="2016-01" db="EMBL/GenBank/DDBJ databases">
        <title>Biosynthesis of antibiotic leucinostatins and their inhibition on Phytophthora in bio-control Purpureocillium lilacinum.</title>
        <authorList>
            <person name="Wang G."/>
            <person name="Liu Z."/>
            <person name="Lin R."/>
            <person name="Li E."/>
            <person name="Mao Z."/>
            <person name="Ling J."/>
            <person name="Yin W."/>
            <person name="Xie B."/>
        </authorList>
    </citation>
    <scope>NUCLEOTIDE SEQUENCE [LARGE SCALE GENOMIC DNA]</scope>
    <source>
        <strain evidence="9">PLBJ-1</strain>
    </source>
</reference>
<feature type="compositionally biased region" description="Basic and acidic residues" evidence="7">
    <location>
        <begin position="482"/>
        <end position="492"/>
    </location>
</feature>
<dbReference type="AlphaFoldDB" id="A0A179H2F5"/>
<feature type="compositionally biased region" description="Low complexity" evidence="7">
    <location>
        <begin position="605"/>
        <end position="619"/>
    </location>
</feature>
<evidence type="ECO:0000313" key="9">
    <source>
        <dbReference type="EMBL" id="OAQ83651.1"/>
    </source>
</evidence>
<protein>
    <submittedName>
        <fullName evidence="9">Protein kinase</fullName>
    </submittedName>
</protein>
<evidence type="ECO:0000259" key="8">
    <source>
        <dbReference type="PROSITE" id="PS50011"/>
    </source>
</evidence>
<dbReference type="InterPro" id="IPR050339">
    <property type="entry name" value="CC_SR_Kinase"/>
</dbReference>
<comment type="caution">
    <text evidence="9">The sequence shown here is derived from an EMBL/GenBank/DDBJ whole genome shotgun (WGS) entry which is preliminary data.</text>
</comment>
<dbReference type="Proteomes" id="UP000078240">
    <property type="component" value="Unassembled WGS sequence"/>
</dbReference>
<evidence type="ECO:0000256" key="5">
    <source>
        <dbReference type="ARBA" id="ARBA00037982"/>
    </source>
</evidence>
<dbReference type="InterPro" id="IPR000719">
    <property type="entry name" value="Prot_kinase_dom"/>
</dbReference>
<feature type="domain" description="Protein kinase" evidence="8">
    <location>
        <begin position="720"/>
        <end position="1045"/>
    </location>
</feature>
<evidence type="ECO:0000256" key="2">
    <source>
        <dbReference type="ARBA" id="ARBA00022741"/>
    </source>
</evidence>
<dbReference type="PROSITE" id="PS00107">
    <property type="entry name" value="PROTEIN_KINASE_ATP"/>
    <property type="match status" value="1"/>
</dbReference>
<feature type="compositionally biased region" description="Basic and acidic residues" evidence="7">
    <location>
        <begin position="326"/>
        <end position="339"/>
    </location>
</feature>
<dbReference type="SMART" id="SM00220">
    <property type="entry name" value="S_TKc"/>
    <property type="match status" value="1"/>
</dbReference>
<feature type="compositionally biased region" description="Polar residues" evidence="7">
    <location>
        <begin position="374"/>
        <end position="386"/>
    </location>
</feature>
<dbReference type="FunFam" id="3.30.200.20:FF:000611">
    <property type="entry name" value="Protein kinase, putative"/>
    <property type="match status" value="1"/>
</dbReference>
<dbReference type="GO" id="GO:0110031">
    <property type="term" value="P:negative regulation of G2/MI transition of meiotic cell cycle"/>
    <property type="evidence" value="ECO:0007669"/>
    <property type="project" value="TreeGrafter"/>
</dbReference>
<dbReference type="GO" id="GO:0005634">
    <property type="term" value="C:nucleus"/>
    <property type="evidence" value="ECO:0007669"/>
    <property type="project" value="TreeGrafter"/>
</dbReference>
<dbReference type="SUPFAM" id="SSF56112">
    <property type="entry name" value="Protein kinase-like (PK-like)"/>
    <property type="match status" value="1"/>
</dbReference>
<sequence>MSFSNGVGGTLALPSPTHAHHMDVTPGIRSLRRSISRSPSKFLSRASSQSSEGSQQASPQSPCRRFGPTPQRPHLAPSHPQTAPPAVTSAHASTSHQSSFTPQRTNVRLSLRSAKSAKTASPSRPLARARVSPRSPLKRALSAAPDATNVSYTPSPSPPSTASPGQENTEATFGTLTRKSSDRPARHSVHIDVTGIASQYSFLKALDANNEPYMVTTTGALKRSDATMNLDHPHQGSPVAKRRSLHGISSFTQTDDFNIFGTNTSSSHNFDIHEDSQPEYELAGAVEGGVDEEEGIAARDPLFSPSPASNVPKRSSSLRKSTLQQRHGDKGSWGRRTGERQLAQLSAEAATPVRNRPRLSTEHFLPPQVPRDSPFSSGTPLPNASTHGFDAKGHQPHPLSKSLTTSNSGNSLTEEPSSDAPAVQAVEKPKPHPFSRSLPLNATRPTARSMFDYPKAVATPSQSNQLWFGAFNSTGLISKVNRNPEDDEKKFAPPDTPCKKQSNPFATFPPISGSAIKRKGNNRNSFAGVPSTPFNRPSSRGADTFGQPGKGLSIFQRGSAAKGSRRGSLLSLEGEERMLFGESNELSNALDGDIPPTPTKNTLTPSLSNLSEQSLESPSANRTFTLPLSAAKPAPSRESTSSPVDGRRTPQTPQESLLPLDTSRLSISQASDNHRESSMPPPVTPTAGRDFRSSTSSIFVTPINGRTGSVDVDASLYSRFDKVEQVGRGEFSTVYRVTKLEHANVFSEGSFTPSRSPAKGQVFAVKKSKQAYHGHKDRQIKLREVFALQALTHAEHVVQYVDSWEHNFHLYIQTEFCEEGTLDKFLATVGCGGRLDDFRIFKILQDLCLGLKEIHDIGYMHLDMKPANILITFEGALKIGDFGLAQPSTSPTEEVDVEGDREYMAPEMLRGKAGKAADIFSLGLMTLEMATNCSLPENGPTWVALRSGDLSEVPSLTWNPSIEVQRDATGNPTGHSDELLDEGSHSANNLFGSLKRSELRQPPEFMVESFHPSSLDSIVRWMTTEDPAERPEIHRVLELEGLRWVAEHRNAPATVYEGSWGPAEMMPVAIASLDGDTEMTDV</sequence>
<dbReference type="EMBL" id="LSBH01000002">
    <property type="protein sequence ID" value="OAQ83651.1"/>
    <property type="molecule type" value="Genomic_DNA"/>
</dbReference>
<gene>
    <name evidence="9" type="ORF">VFPBJ_02419</name>
</gene>
<keyword evidence="2 6" id="KW-0547">Nucleotide-binding</keyword>
<name>A0A179H2F5_PURLI</name>
<keyword evidence="1" id="KW-0808">Transferase</keyword>
<dbReference type="InterPro" id="IPR011009">
    <property type="entry name" value="Kinase-like_dom_sf"/>
</dbReference>
<feature type="compositionally biased region" description="Polar residues" evidence="7">
    <location>
        <begin position="637"/>
        <end position="655"/>
    </location>
</feature>
<feature type="region of interest" description="Disordered" evidence="7">
    <location>
        <begin position="1"/>
        <end position="169"/>
    </location>
</feature>
<dbReference type="GO" id="GO:0005737">
    <property type="term" value="C:cytoplasm"/>
    <property type="evidence" value="ECO:0007669"/>
    <property type="project" value="TreeGrafter"/>
</dbReference>
<dbReference type="Gene3D" id="3.30.200.20">
    <property type="entry name" value="Phosphorylase Kinase, domain 1"/>
    <property type="match status" value="1"/>
</dbReference>
<dbReference type="InterPro" id="IPR017441">
    <property type="entry name" value="Protein_kinase_ATP_BS"/>
</dbReference>
<feature type="compositionally biased region" description="Low complexity" evidence="7">
    <location>
        <begin position="399"/>
        <end position="413"/>
    </location>
</feature>
<keyword evidence="3 9" id="KW-0418">Kinase</keyword>
<evidence type="ECO:0000313" key="10">
    <source>
        <dbReference type="Proteomes" id="UP000078240"/>
    </source>
</evidence>
<dbReference type="GO" id="GO:0004713">
    <property type="term" value="F:protein tyrosine kinase activity"/>
    <property type="evidence" value="ECO:0007669"/>
    <property type="project" value="TreeGrafter"/>
</dbReference>
<keyword evidence="4 6" id="KW-0067">ATP-binding</keyword>
<feature type="region of interest" description="Disordered" evidence="7">
    <location>
        <begin position="586"/>
        <end position="692"/>
    </location>
</feature>
<feature type="region of interest" description="Disordered" evidence="7">
    <location>
        <begin position="298"/>
        <end position="442"/>
    </location>
</feature>
<evidence type="ECO:0000256" key="1">
    <source>
        <dbReference type="ARBA" id="ARBA00022679"/>
    </source>
</evidence>
<dbReference type="PANTHER" id="PTHR11042">
    <property type="entry name" value="EUKARYOTIC TRANSLATION INITIATION FACTOR 2-ALPHA KINASE EIF2-ALPHA KINASE -RELATED"/>
    <property type="match status" value="1"/>
</dbReference>
<feature type="binding site" evidence="6">
    <location>
        <position position="759"/>
    </location>
    <ligand>
        <name>ATP</name>
        <dbReference type="ChEBI" id="CHEBI:30616"/>
    </ligand>
</feature>
<feature type="region of interest" description="Disordered" evidence="7">
    <location>
        <begin position="480"/>
        <end position="567"/>
    </location>
</feature>
<dbReference type="GO" id="GO:0005524">
    <property type="term" value="F:ATP binding"/>
    <property type="evidence" value="ECO:0007669"/>
    <property type="project" value="UniProtKB-UniRule"/>
</dbReference>
<feature type="compositionally biased region" description="Low complexity" evidence="7">
    <location>
        <begin position="84"/>
        <end position="101"/>
    </location>
</feature>
<dbReference type="PROSITE" id="PS50011">
    <property type="entry name" value="PROTEIN_KINASE_DOM"/>
    <property type="match status" value="1"/>
</dbReference>
<feature type="compositionally biased region" description="Polar residues" evidence="7">
    <location>
        <begin position="306"/>
        <end position="325"/>
    </location>
</feature>
<dbReference type="Gene3D" id="1.10.510.10">
    <property type="entry name" value="Transferase(Phosphotransferase) domain 1"/>
    <property type="match status" value="1"/>
</dbReference>